<proteinExistence type="predicted"/>
<dbReference type="EMBL" id="JABSTQ010010094">
    <property type="protein sequence ID" value="KAG0423514.1"/>
    <property type="molecule type" value="Genomic_DNA"/>
</dbReference>
<evidence type="ECO:0000313" key="2">
    <source>
        <dbReference type="Proteomes" id="UP000805193"/>
    </source>
</evidence>
<comment type="caution">
    <text evidence="1">The sequence shown here is derived from an EMBL/GenBank/DDBJ whole genome shotgun (WGS) entry which is preliminary data.</text>
</comment>
<dbReference type="Proteomes" id="UP000805193">
    <property type="component" value="Unassembled WGS sequence"/>
</dbReference>
<protein>
    <submittedName>
        <fullName evidence="1">Uncharacterized protein</fullName>
    </submittedName>
</protein>
<name>A0AC60PSI3_IXOPE</name>
<accession>A0AC60PSI3</accession>
<reference evidence="1 2" key="1">
    <citation type="journal article" date="2020" name="Cell">
        <title>Large-Scale Comparative Analyses of Tick Genomes Elucidate Their Genetic Diversity and Vector Capacities.</title>
        <authorList>
            <consortium name="Tick Genome and Microbiome Consortium (TIGMIC)"/>
            <person name="Jia N."/>
            <person name="Wang J."/>
            <person name="Shi W."/>
            <person name="Du L."/>
            <person name="Sun Y."/>
            <person name="Zhan W."/>
            <person name="Jiang J.F."/>
            <person name="Wang Q."/>
            <person name="Zhang B."/>
            <person name="Ji P."/>
            <person name="Bell-Sakyi L."/>
            <person name="Cui X.M."/>
            <person name="Yuan T.T."/>
            <person name="Jiang B.G."/>
            <person name="Yang W.F."/>
            <person name="Lam T.T."/>
            <person name="Chang Q.C."/>
            <person name="Ding S.J."/>
            <person name="Wang X.J."/>
            <person name="Zhu J.G."/>
            <person name="Ruan X.D."/>
            <person name="Zhao L."/>
            <person name="Wei J.T."/>
            <person name="Ye R.Z."/>
            <person name="Que T.C."/>
            <person name="Du C.H."/>
            <person name="Zhou Y.H."/>
            <person name="Cheng J.X."/>
            <person name="Dai P.F."/>
            <person name="Guo W.B."/>
            <person name="Han X.H."/>
            <person name="Huang E.J."/>
            <person name="Li L.F."/>
            <person name="Wei W."/>
            <person name="Gao Y.C."/>
            <person name="Liu J.Z."/>
            <person name="Shao H.Z."/>
            <person name="Wang X."/>
            <person name="Wang C.C."/>
            <person name="Yang T.C."/>
            <person name="Huo Q.B."/>
            <person name="Li W."/>
            <person name="Chen H.Y."/>
            <person name="Chen S.E."/>
            <person name="Zhou L.G."/>
            <person name="Ni X.B."/>
            <person name="Tian J.H."/>
            <person name="Sheng Y."/>
            <person name="Liu T."/>
            <person name="Pan Y.S."/>
            <person name="Xia L.Y."/>
            <person name="Li J."/>
            <person name="Zhao F."/>
            <person name="Cao W.C."/>
        </authorList>
    </citation>
    <scope>NUCLEOTIDE SEQUENCE [LARGE SCALE GENOMIC DNA]</scope>
    <source>
        <strain evidence="1">Iper-2018</strain>
    </source>
</reference>
<evidence type="ECO:0000313" key="1">
    <source>
        <dbReference type="EMBL" id="KAG0423514.1"/>
    </source>
</evidence>
<sequence>MQSKKQSDRRAKGPNSAPYPAPPATRPLPSKLTMTDPLSHKNSSTPPPPLTVWQWNCRSFRNKKPSLTLLALQHSPDLIALQETNTDNVSLRGYTTYATDPTSRTAVLVQATQTAQTHTLPTTIDYTFVELVPRKKTEASLYVLNICSPPTQPLPAIDRLLRIVRQRTRGHKLVVLGDFNAQHTAWGYDPRPDVYVQRQTGYMVAAGRNSGHLEDWTTQLLENARENTKELSLTQDNPAIDAHLLHLWDARNGLLRRATLSRLGYTPPADCEQKKRIPLAIRHSIKQPAHAVSVTDAHCKELTTATILTTCIETAEELAIALAATTAAHAAARAHTHRAVSQEGNDTQTPCTFKPTPLQKYADILAHYRHERRQFPPPHPYLSRAEATAFRRLQTNSYSHGTLLHAMYPTLYPATCNFCSQPGTLYHMVWECQQTPSLAPNPHATYEQWVCQLTSSDLSAQRSLVERARAASADQGFPD</sequence>
<gene>
    <name evidence="1" type="ORF">HPB47_000744</name>
</gene>
<keyword evidence="2" id="KW-1185">Reference proteome</keyword>
<organism evidence="1 2">
    <name type="scientific">Ixodes persulcatus</name>
    <name type="common">Taiga tick</name>
    <dbReference type="NCBI Taxonomy" id="34615"/>
    <lineage>
        <taxon>Eukaryota</taxon>
        <taxon>Metazoa</taxon>
        <taxon>Ecdysozoa</taxon>
        <taxon>Arthropoda</taxon>
        <taxon>Chelicerata</taxon>
        <taxon>Arachnida</taxon>
        <taxon>Acari</taxon>
        <taxon>Parasitiformes</taxon>
        <taxon>Ixodida</taxon>
        <taxon>Ixodoidea</taxon>
        <taxon>Ixodidae</taxon>
        <taxon>Ixodinae</taxon>
        <taxon>Ixodes</taxon>
    </lineage>
</organism>